<name>A0A8J3ZUV2_9ACTN</name>
<sequence>MIAPLARTPAEARLYMDINACPACGGNGFQGTSVVMLQDGQFYERHTGPCEECGSPREFVFRMPTELELRLGAADFGGPEPSELLDPGEWMTVAEVSADRDAGATKADLEYAAAAAEEVLKFLPPGSDVADAIPASAFHSPVGRDAYARMPERYTRGRLMAIARALREAAEAPYDDPPGPA</sequence>
<evidence type="ECO:0000313" key="2">
    <source>
        <dbReference type="Proteomes" id="UP000635606"/>
    </source>
</evidence>
<comment type="caution">
    <text evidence="1">The sequence shown here is derived from an EMBL/GenBank/DDBJ whole genome shotgun (WGS) entry which is preliminary data.</text>
</comment>
<accession>A0A8J3ZUV2</accession>
<proteinExistence type="predicted"/>
<reference evidence="1" key="1">
    <citation type="submission" date="2021-01" db="EMBL/GenBank/DDBJ databases">
        <title>Whole genome shotgun sequence of Virgisporangium ochraceum NBRC 16418.</title>
        <authorList>
            <person name="Komaki H."/>
            <person name="Tamura T."/>
        </authorList>
    </citation>
    <scope>NUCLEOTIDE SEQUENCE</scope>
    <source>
        <strain evidence="1">NBRC 16418</strain>
    </source>
</reference>
<organism evidence="1 2">
    <name type="scientific">Virgisporangium ochraceum</name>
    <dbReference type="NCBI Taxonomy" id="65505"/>
    <lineage>
        <taxon>Bacteria</taxon>
        <taxon>Bacillati</taxon>
        <taxon>Actinomycetota</taxon>
        <taxon>Actinomycetes</taxon>
        <taxon>Micromonosporales</taxon>
        <taxon>Micromonosporaceae</taxon>
        <taxon>Virgisporangium</taxon>
    </lineage>
</organism>
<dbReference type="Proteomes" id="UP000635606">
    <property type="component" value="Unassembled WGS sequence"/>
</dbReference>
<dbReference type="EMBL" id="BOPH01000034">
    <property type="protein sequence ID" value="GIJ67881.1"/>
    <property type="molecule type" value="Genomic_DNA"/>
</dbReference>
<dbReference type="AlphaFoldDB" id="A0A8J3ZUV2"/>
<protein>
    <submittedName>
        <fullName evidence="1">Uncharacterized protein</fullName>
    </submittedName>
</protein>
<gene>
    <name evidence="1" type="ORF">Voc01_027980</name>
</gene>
<keyword evidence="2" id="KW-1185">Reference proteome</keyword>
<evidence type="ECO:0000313" key="1">
    <source>
        <dbReference type="EMBL" id="GIJ67881.1"/>
    </source>
</evidence>
<dbReference type="RefSeq" id="WP_203927838.1">
    <property type="nucleotide sequence ID" value="NZ_BOPH01000034.1"/>
</dbReference>